<evidence type="ECO:0000256" key="5">
    <source>
        <dbReference type="ARBA" id="ARBA00022737"/>
    </source>
</evidence>
<dbReference type="GO" id="GO:0004523">
    <property type="term" value="F:RNA-DNA hybrid ribonuclease activity"/>
    <property type="evidence" value="ECO:0007669"/>
    <property type="project" value="InterPro"/>
</dbReference>
<dbReference type="SMART" id="SM01349">
    <property type="entry name" value="TOG"/>
    <property type="match status" value="1"/>
</dbReference>
<dbReference type="GO" id="GO:0003729">
    <property type="term" value="F:mRNA binding"/>
    <property type="evidence" value="ECO:0007669"/>
    <property type="project" value="InterPro"/>
</dbReference>
<feature type="domain" description="RNase H type-1" evidence="9">
    <location>
        <begin position="197"/>
        <end position="324"/>
    </location>
</feature>
<dbReference type="GO" id="GO:0005681">
    <property type="term" value="C:spliceosomal complex"/>
    <property type="evidence" value="ECO:0007669"/>
    <property type="project" value="UniProtKB-KW"/>
</dbReference>
<dbReference type="GO" id="GO:0000226">
    <property type="term" value="P:microtubule cytoskeleton organization"/>
    <property type="evidence" value="ECO:0007669"/>
    <property type="project" value="UniProtKB-ARBA"/>
</dbReference>
<protein>
    <submittedName>
        <fullName evidence="10">Splicing factor 3B subunit 1</fullName>
    </submittedName>
</protein>
<comment type="caution">
    <text evidence="10">The sequence shown here is derived from an EMBL/GenBank/DDBJ whole genome shotgun (WGS) entry which is preliminary data.</text>
</comment>
<dbReference type="SUPFAM" id="SSF48371">
    <property type="entry name" value="ARM repeat"/>
    <property type="match status" value="2"/>
</dbReference>
<dbReference type="Pfam" id="PF08920">
    <property type="entry name" value="SF3b1"/>
    <property type="match status" value="1"/>
</dbReference>
<dbReference type="CDD" id="cd09276">
    <property type="entry name" value="Rnase_HI_RT_non_LTR"/>
    <property type="match status" value="1"/>
</dbReference>
<dbReference type="OrthoDB" id="6413717at2759"/>
<name>A0A8X6J9W6_9ARAC</name>
<feature type="compositionally biased region" description="Basic and acidic residues" evidence="8">
    <location>
        <begin position="484"/>
        <end position="495"/>
    </location>
</feature>
<dbReference type="InterPro" id="IPR034085">
    <property type="entry name" value="TOG"/>
</dbReference>
<gene>
    <name evidence="10" type="primary">SF3B1</name>
    <name evidence="10" type="ORF">TNIN_59761</name>
</gene>
<dbReference type="FunFam" id="1.25.10.10:FF:000541">
    <property type="entry name" value="Splicing factor 3B subunit 1, putative"/>
    <property type="match status" value="1"/>
</dbReference>
<feature type="compositionally biased region" description="Low complexity" evidence="8">
    <location>
        <begin position="657"/>
        <end position="677"/>
    </location>
</feature>
<evidence type="ECO:0000313" key="10">
    <source>
        <dbReference type="EMBL" id="GFS50073.1"/>
    </source>
</evidence>
<keyword evidence="4" id="KW-0747">Spliceosome</keyword>
<evidence type="ECO:0000313" key="11">
    <source>
        <dbReference type="Proteomes" id="UP000886998"/>
    </source>
</evidence>
<evidence type="ECO:0000256" key="1">
    <source>
        <dbReference type="ARBA" id="ARBA00004123"/>
    </source>
</evidence>
<dbReference type="InterPro" id="IPR016024">
    <property type="entry name" value="ARM-type_fold"/>
</dbReference>
<dbReference type="Gene3D" id="1.25.10.10">
    <property type="entry name" value="Leucine-rich Repeat Variant"/>
    <property type="match status" value="3"/>
</dbReference>
<dbReference type="SUPFAM" id="SSF53098">
    <property type="entry name" value="Ribonuclease H-like"/>
    <property type="match status" value="1"/>
</dbReference>
<evidence type="ECO:0000256" key="4">
    <source>
        <dbReference type="ARBA" id="ARBA00022728"/>
    </source>
</evidence>
<evidence type="ECO:0000259" key="9">
    <source>
        <dbReference type="PROSITE" id="PS50879"/>
    </source>
</evidence>
<evidence type="ECO:0000256" key="2">
    <source>
        <dbReference type="ARBA" id="ARBA00005754"/>
    </source>
</evidence>
<feature type="compositionally biased region" description="Basic and acidic residues" evidence="8">
    <location>
        <begin position="598"/>
        <end position="611"/>
    </location>
</feature>
<dbReference type="Gene3D" id="3.30.420.10">
    <property type="entry name" value="Ribonuclease H-like superfamily/Ribonuclease H"/>
    <property type="match status" value="1"/>
</dbReference>
<dbReference type="InterPro" id="IPR054573">
    <property type="entry name" value="PP2A/SF3B1-like_HEAT"/>
</dbReference>
<dbReference type="Pfam" id="PF00075">
    <property type="entry name" value="RNase_H"/>
    <property type="match status" value="1"/>
</dbReference>
<keyword evidence="3" id="KW-0507">mRNA processing</keyword>
<dbReference type="FunFam" id="1.25.10.10:FF:001513">
    <property type="entry name" value="Uncharacterized protein"/>
    <property type="match status" value="1"/>
</dbReference>
<evidence type="ECO:0000256" key="7">
    <source>
        <dbReference type="ARBA" id="ARBA00023242"/>
    </source>
</evidence>
<dbReference type="EMBL" id="BMAV01026403">
    <property type="protein sequence ID" value="GFS50073.1"/>
    <property type="molecule type" value="Genomic_DNA"/>
</dbReference>
<dbReference type="InterPro" id="IPR011989">
    <property type="entry name" value="ARM-like"/>
</dbReference>
<feature type="region of interest" description="Disordered" evidence="8">
    <location>
        <begin position="484"/>
        <end position="680"/>
    </location>
</feature>
<feature type="compositionally biased region" description="Low complexity" evidence="8">
    <location>
        <begin position="570"/>
        <end position="584"/>
    </location>
</feature>
<reference evidence="10" key="1">
    <citation type="submission" date="2020-08" db="EMBL/GenBank/DDBJ databases">
        <title>Multicomponent nature underlies the extraordinary mechanical properties of spider dragline silk.</title>
        <authorList>
            <person name="Kono N."/>
            <person name="Nakamura H."/>
            <person name="Mori M."/>
            <person name="Yoshida Y."/>
            <person name="Ohtoshi R."/>
            <person name="Malay A.D."/>
            <person name="Moran D.A.P."/>
            <person name="Tomita M."/>
            <person name="Numata K."/>
            <person name="Arakawa K."/>
        </authorList>
    </citation>
    <scope>NUCLEOTIDE SEQUENCE</scope>
</reference>
<comment type="similarity">
    <text evidence="2">Belongs to the SF3B1 family.</text>
</comment>
<keyword evidence="6" id="KW-0508">mRNA splicing</keyword>
<dbReference type="PROSITE" id="PS50879">
    <property type="entry name" value="RNASE_H_1"/>
    <property type="match status" value="1"/>
</dbReference>
<comment type="subcellular location">
    <subcellularLocation>
        <location evidence="1">Nucleus</location>
    </subcellularLocation>
</comment>
<keyword evidence="11" id="KW-1185">Reference proteome</keyword>
<accession>A0A8X6J9W6</accession>
<dbReference type="InterPro" id="IPR036397">
    <property type="entry name" value="RNaseH_sf"/>
</dbReference>
<evidence type="ECO:0000256" key="6">
    <source>
        <dbReference type="ARBA" id="ARBA00023187"/>
    </source>
</evidence>
<dbReference type="Proteomes" id="UP000886998">
    <property type="component" value="Unassembled WGS sequence"/>
</dbReference>
<keyword evidence="7" id="KW-0539">Nucleus</keyword>
<keyword evidence="5" id="KW-0677">Repeat</keyword>
<organism evidence="10 11">
    <name type="scientific">Trichonephila inaurata madagascariensis</name>
    <dbReference type="NCBI Taxonomy" id="2747483"/>
    <lineage>
        <taxon>Eukaryota</taxon>
        <taxon>Metazoa</taxon>
        <taxon>Ecdysozoa</taxon>
        <taxon>Arthropoda</taxon>
        <taxon>Chelicerata</taxon>
        <taxon>Arachnida</taxon>
        <taxon>Araneae</taxon>
        <taxon>Araneomorphae</taxon>
        <taxon>Entelegynae</taxon>
        <taxon>Araneoidea</taxon>
        <taxon>Nephilidae</taxon>
        <taxon>Trichonephila</taxon>
        <taxon>Trichonephila inaurata</taxon>
    </lineage>
</organism>
<dbReference type="FunFam" id="1.25.10.10:FF:000039">
    <property type="entry name" value="Splicing factor 3B subunit 1"/>
    <property type="match status" value="1"/>
</dbReference>
<dbReference type="InterPro" id="IPR002156">
    <property type="entry name" value="RNaseH_domain"/>
</dbReference>
<dbReference type="InterPro" id="IPR038737">
    <property type="entry name" value="SF3b_su1-like"/>
</dbReference>
<feature type="compositionally biased region" description="Polar residues" evidence="8">
    <location>
        <begin position="629"/>
        <end position="639"/>
    </location>
</feature>
<dbReference type="InterPro" id="IPR012337">
    <property type="entry name" value="RNaseH-like_sf"/>
</dbReference>
<dbReference type="Pfam" id="PF22646">
    <property type="entry name" value="PPP2R1A-like_HEAT"/>
    <property type="match status" value="1"/>
</dbReference>
<dbReference type="GO" id="GO:0000245">
    <property type="term" value="P:spliceosomal complex assembly"/>
    <property type="evidence" value="ECO:0007669"/>
    <property type="project" value="InterPro"/>
</dbReference>
<evidence type="ECO:0000256" key="8">
    <source>
        <dbReference type="SAM" id="MobiDB-lite"/>
    </source>
</evidence>
<dbReference type="PANTHER" id="PTHR12097">
    <property type="entry name" value="SPLICING FACTOR 3B, SUBUNIT 1-RELATED"/>
    <property type="match status" value="1"/>
</dbReference>
<dbReference type="InterPro" id="IPR015016">
    <property type="entry name" value="SF3b_su1"/>
</dbReference>
<sequence length="1625" mass="182400">MIAFNKARARARKIHRQRKRESWIKYVSNITCSTSSKEVWNKIRKLSGKYSASPVSMLVSNGVSVNTIPDIASTLAETFAKTSSCDNCTPAFQALKRREERVKLNFSSSNEEGYNSPLTLLELRAALHHSSNTAADPDGLHYIMLRHLSESSILSLLSLFNRIWETQVFPTQRCHTHVLLFPKPVHTEHCAWNTEFFSDYESTFTDGSKSESHVGSAVVALSTVITDALPISASIFIAELHALKIALEHISLSCGKKFIIYADSLSALQSIVSLHSSSHPILVDITYALANHLKKKDIRFCWIAGHAGITGNELANTAARSATGSSERFPIPHSDLKACFRQKLQSVWQSNWDQQTENKLHSIMPVLVPTVPLSSNRREQDDDYETTTLMNNKKAGFTAPAAFLQELRGDKDFDPFGDRKIPRIVDREDEYRAQRRKFMISPERLDPFADGGKTPDAQSRTYQVIMREQALNKDQVELRKKISEKSKSGELKSIENGEVATKPAKRRRWDQAAGDETPGTTPAKKKASSWDAAESHTPSNSRWDETPGRIPKGSETPGATPGQSTRMWDATPAHATPGAATPGHDTPGHKATPSARRNRWDETPKTDRETPAHGSGWAETPRTDRTGTDLIQETPTPSASKRRSRWDETPSSQMGNQTPQTPSMMTPMTPMTPITPSGVTPTGTKAMGMATPTPGHIMAMTPEQIQAYRWEREIDERNRPLTDDELEAMFPPGYKALQPPAGYIPIRTPARKLTSTPTPMAGTSGFFFQKEDPVKMMDAQPKGNLPLLKPEDIQYFDKLLIDVDEESLSPDEQKERKIMKLLLKIKNGTPPMRKAALRQITDKAREFGAGPLFNQILPLLMSPTLEDQERHLLVKVIDRILYKLDDLVRPYVHKILVVIEPLLIDEDYYARVEGREIISNLAKAAGLATMISTMRPDIDNIDEYVRNTTARAFAVVASALGIPALLPFLKAVCRSKKSWQARHTGIKIVQQIAILMGCAILPHLRNLVEIIEHGLVDEQQKVRTITALALAALAEAATPYGIESFDSVLKPLWKGIRTHRGKGLAAFLKAIGYLIPLMDAEYANYYTREVMLILIREFQSPDEEMKKIVLKVVKQCCATDGVEPQYIKEDVLPHFFKHFWNHRMALDRRNYRQLVDTTVEIANKVGAAEIIHRIVDDLKDENEQYRKMVMETIEKIMANLGAADIDSRLEEQLIDGILYAFQEQTTEDMVMLNGFGTIVNALGKRVKPYLPQICGTILWRLNNKSAKVRQQAADLISRIAVVMKTCQEEKLMGHLGVVLYEYLGEEYPEVLGSILGALKAIVNVIGMHKMTPPIKDLLPRLTPILKNRHEKVQENCIDLVGRIADRGAEYVSAKEWMRICFELLELLKAHKKAIRRATVNTFGYIAKAIGPHDVLATLLNNLRVQERQNRVCTTVAIAIVAETCSPFTVLPALMNEYRVPELNVQNGVLKSLSFLFEYIGEMGKDYIYAVTPLLEDALMDRDLVHRQTACAAIQHMSLGVYGFGCEDALVHLLNYVWPNIFETSPHLVQAFMGAVEGVRVALGPIKILQYCLQGLFHPARKVRDVYWKIYNTLYIGGQDSLVIGYPRIPDDARNTFTRHELDMIL</sequence>
<proteinExistence type="inferred from homology"/>
<evidence type="ECO:0000256" key="3">
    <source>
        <dbReference type="ARBA" id="ARBA00022664"/>
    </source>
</evidence>